<feature type="domain" description="Transglutaminase-like" evidence="2">
    <location>
        <begin position="412"/>
        <end position="471"/>
    </location>
</feature>
<evidence type="ECO:0000313" key="3">
    <source>
        <dbReference type="EMBL" id="CAI78656.1"/>
    </source>
</evidence>
<keyword evidence="1" id="KW-1133">Transmembrane helix</keyword>
<dbReference type="PANTHER" id="PTHR33490">
    <property type="entry name" value="BLR5614 PROTEIN-RELATED"/>
    <property type="match status" value="1"/>
</dbReference>
<dbReference type="SUPFAM" id="SSF54001">
    <property type="entry name" value="Cysteine proteinases"/>
    <property type="match status" value="1"/>
</dbReference>
<protein>
    <recommendedName>
        <fullName evidence="2">Transglutaminase-like domain-containing protein</fullName>
    </recommendedName>
</protein>
<dbReference type="InterPro" id="IPR002931">
    <property type="entry name" value="Transglutaminase-like"/>
</dbReference>
<dbReference type="Gene3D" id="3.10.620.30">
    <property type="match status" value="1"/>
</dbReference>
<dbReference type="InterPro" id="IPR038765">
    <property type="entry name" value="Papain-like_cys_pep_sf"/>
</dbReference>
<evidence type="ECO:0000256" key="1">
    <source>
        <dbReference type="SAM" id="Phobius"/>
    </source>
</evidence>
<keyword evidence="1" id="KW-0472">Membrane</keyword>
<accession>Q2YZP2</accession>
<organism evidence="3">
    <name type="scientific">uncultured delta proteobacterium</name>
    <dbReference type="NCBI Taxonomy" id="34034"/>
    <lineage>
        <taxon>Bacteria</taxon>
        <taxon>Deltaproteobacteria</taxon>
        <taxon>environmental samples</taxon>
    </lineage>
</organism>
<dbReference type="AlphaFoldDB" id="Q2YZP2"/>
<dbReference type="EMBL" id="AJ937768">
    <property type="protein sequence ID" value="CAI78656.1"/>
    <property type="molecule type" value="Genomic_DNA"/>
</dbReference>
<dbReference type="SMART" id="SM00460">
    <property type="entry name" value="TGc"/>
    <property type="match status" value="1"/>
</dbReference>
<proteinExistence type="predicted"/>
<sequence>MTLNTSVYIISLMQLIKSFIYMTKTNPSVILGIFVSIVFLILLAIRLDVFTKDNEKGALSQKTEIQRPAESWMNIYQKDKKIGVIHRQFIITETGKMHSQENVTMQISTLGTTQVLHLKMETDLNPDMSFSSFSFELNSSLFSFLAHGYATHDRLILFSGQPSSQQRSEIPLKDIPYVSGNIYEAAFSTGLEKNASRDFTIFDPSTTGIRKINVTRQADEVIPIMGKRVLTQKFCADFMGAKNCAWLSKEGEVLKETGLLGLSMEKVSPQKATEDMAVVANVDFAQIASVESNVKINEPERLNEIKIKIDGIRNTPLFLNGGRQAFAQRILTITKENFTETVTQKNAIQENMRRYLDPTPLVQSDHEQIKAQAQKIVRPSDNPLQITEKIVQWVYANIKKTPVLSVPNALEVLNNKMGDCNEHAVLTAALLRAAGVPAQIEAGLVYQNGRFYYHAWNLAYAGNWITVDSVFNQIPADVTHIRLTRGEGGVQLDLLGVMGKISLEVLSTKYD</sequence>
<evidence type="ECO:0000259" key="2">
    <source>
        <dbReference type="SMART" id="SM00460"/>
    </source>
</evidence>
<dbReference type="PANTHER" id="PTHR33490:SF3">
    <property type="entry name" value="CONSERVED INTEGRAL MEMBRANE PROTEIN"/>
    <property type="match status" value="1"/>
</dbReference>
<dbReference type="Pfam" id="PF01841">
    <property type="entry name" value="Transglut_core"/>
    <property type="match status" value="1"/>
</dbReference>
<keyword evidence="1" id="KW-0812">Transmembrane</keyword>
<name>Q2YZP2_9DELT</name>
<reference evidence="3" key="1">
    <citation type="journal article" date="2005" name="Environ. Microbiol.">
        <title>Lateral gene transfer and phylogenetic assignment of environmental fosmid clones.</title>
        <authorList>
            <person name="Nesbo C.L."/>
            <person name="Boucher Y."/>
            <person name="Dlutek M."/>
            <person name="Doolittle F.W."/>
        </authorList>
    </citation>
    <scope>NUCLEOTIDE SEQUENCE</scope>
</reference>
<feature type="transmembrane region" description="Helical" evidence="1">
    <location>
        <begin position="29"/>
        <end position="47"/>
    </location>
</feature>